<dbReference type="Proteomes" id="UP000250831">
    <property type="component" value="Unassembled WGS sequence"/>
</dbReference>
<dbReference type="SMART" id="SM00421">
    <property type="entry name" value="HTH_LUXR"/>
    <property type="match status" value="1"/>
</dbReference>
<evidence type="ECO:0000313" key="7">
    <source>
        <dbReference type="Proteomes" id="UP000250831"/>
    </source>
</evidence>
<dbReference type="InterPro" id="IPR058245">
    <property type="entry name" value="NreC/VraR/RcsB-like_REC"/>
</dbReference>
<dbReference type="InterPro" id="IPR011006">
    <property type="entry name" value="CheY-like_superfamily"/>
</dbReference>
<comment type="caution">
    <text evidence="6">The sequence shown here is derived from an EMBL/GenBank/DDBJ whole genome shotgun (WGS) entry which is preliminary data.</text>
</comment>
<feature type="modified residue" description="4-aspartylphosphate" evidence="3">
    <location>
        <position position="57"/>
    </location>
</feature>
<dbReference type="CDD" id="cd06170">
    <property type="entry name" value="LuxR_C_like"/>
    <property type="match status" value="1"/>
</dbReference>
<dbReference type="InterPro" id="IPR039420">
    <property type="entry name" value="WalR-like"/>
</dbReference>
<dbReference type="SMART" id="SM00448">
    <property type="entry name" value="REC"/>
    <property type="match status" value="1"/>
</dbReference>
<dbReference type="PROSITE" id="PS50110">
    <property type="entry name" value="RESPONSE_REGULATORY"/>
    <property type="match status" value="1"/>
</dbReference>
<dbReference type="PRINTS" id="PR00038">
    <property type="entry name" value="HTHLUXR"/>
</dbReference>
<dbReference type="PROSITE" id="PS00622">
    <property type="entry name" value="HTH_LUXR_1"/>
    <property type="match status" value="1"/>
</dbReference>
<dbReference type="PANTHER" id="PTHR43214">
    <property type="entry name" value="TWO-COMPONENT RESPONSE REGULATOR"/>
    <property type="match status" value="1"/>
</dbReference>
<feature type="domain" description="HTH luxR-type" evidence="4">
    <location>
        <begin position="152"/>
        <end position="217"/>
    </location>
</feature>
<evidence type="ECO:0000256" key="3">
    <source>
        <dbReference type="PROSITE-ProRule" id="PRU00169"/>
    </source>
</evidence>
<evidence type="ECO:0000256" key="2">
    <source>
        <dbReference type="ARBA" id="ARBA00023125"/>
    </source>
</evidence>
<name>A0A363NXT9_9SPHI</name>
<dbReference type="InterPro" id="IPR001789">
    <property type="entry name" value="Sig_transdc_resp-reg_receiver"/>
</dbReference>
<dbReference type="SUPFAM" id="SSF52172">
    <property type="entry name" value="CheY-like"/>
    <property type="match status" value="1"/>
</dbReference>
<keyword evidence="7" id="KW-1185">Reference proteome</keyword>
<gene>
    <name evidence="6" type="ORF">DCO56_00715</name>
</gene>
<dbReference type="EMBL" id="QCXX01000001">
    <property type="protein sequence ID" value="PUV25550.1"/>
    <property type="molecule type" value="Genomic_DNA"/>
</dbReference>
<dbReference type="Pfam" id="PF00196">
    <property type="entry name" value="GerE"/>
    <property type="match status" value="1"/>
</dbReference>
<accession>A0A363NXT9</accession>
<evidence type="ECO:0000259" key="5">
    <source>
        <dbReference type="PROSITE" id="PS50110"/>
    </source>
</evidence>
<protein>
    <submittedName>
        <fullName evidence="6">DNA-binding response regulator</fullName>
    </submittedName>
</protein>
<dbReference type="Pfam" id="PF00072">
    <property type="entry name" value="Response_reg"/>
    <property type="match status" value="1"/>
</dbReference>
<dbReference type="InterPro" id="IPR000792">
    <property type="entry name" value="Tscrpt_reg_LuxR_C"/>
</dbReference>
<evidence type="ECO:0000256" key="1">
    <source>
        <dbReference type="ARBA" id="ARBA00022553"/>
    </source>
</evidence>
<dbReference type="PANTHER" id="PTHR43214:SF43">
    <property type="entry name" value="TWO-COMPONENT RESPONSE REGULATOR"/>
    <property type="match status" value="1"/>
</dbReference>
<reference evidence="6 7" key="1">
    <citation type="submission" date="2018-04" db="EMBL/GenBank/DDBJ databases">
        <title>Sphingobacterium sp. M46 Genome.</title>
        <authorList>
            <person name="Cheng J."/>
            <person name="Li Y."/>
        </authorList>
    </citation>
    <scope>NUCLEOTIDE SEQUENCE [LARGE SCALE GENOMIC DNA]</scope>
    <source>
        <strain evidence="6 7">M46</strain>
    </source>
</reference>
<dbReference type="GO" id="GO:0006355">
    <property type="term" value="P:regulation of DNA-templated transcription"/>
    <property type="evidence" value="ECO:0007669"/>
    <property type="project" value="InterPro"/>
</dbReference>
<keyword evidence="2 6" id="KW-0238">DNA-binding</keyword>
<sequence length="220" mass="24526">MSKVKILLVEDHMVVRNGIKLLLESQEGFVVVGEASNGDEALQLLSTELLPDIILTDISMDHMDGMELLRIIKSTYPSIKVVILSMLNQIHYVIEGFGLGLSGYLLKNVDYNELLFGLNHVANGGRYVSEEISMALLDQVTSGENYTDLPNRSLSDFDISERELEVLKLIADGFTNVEIADKIFLSKRTIEGHRQSLIEKMNVKNTAELVKVAFQSGILK</sequence>
<dbReference type="CDD" id="cd17535">
    <property type="entry name" value="REC_NarL-like"/>
    <property type="match status" value="1"/>
</dbReference>
<dbReference type="GO" id="GO:0003677">
    <property type="term" value="F:DNA binding"/>
    <property type="evidence" value="ECO:0007669"/>
    <property type="project" value="UniProtKB-KW"/>
</dbReference>
<dbReference type="GO" id="GO:0000160">
    <property type="term" value="P:phosphorelay signal transduction system"/>
    <property type="evidence" value="ECO:0007669"/>
    <property type="project" value="InterPro"/>
</dbReference>
<feature type="domain" description="Response regulatory" evidence="5">
    <location>
        <begin position="5"/>
        <end position="122"/>
    </location>
</feature>
<dbReference type="AlphaFoldDB" id="A0A363NXT9"/>
<evidence type="ECO:0000313" key="6">
    <source>
        <dbReference type="EMBL" id="PUV25550.1"/>
    </source>
</evidence>
<keyword evidence="1 3" id="KW-0597">Phosphoprotein</keyword>
<proteinExistence type="predicted"/>
<evidence type="ECO:0000259" key="4">
    <source>
        <dbReference type="PROSITE" id="PS50043"/>
    </source>
</evidence>
<dbReference type="Gene3D" id="3.40.50.2300">
    <property type="match status" value="1"/>
</dbReference>
<dbReference type="OrthoDB" id="9797341at2"/>
<dbReference type="PROSITE" id="PS50043">
    <property type="entry name" value="HTH_LUXR_2"/>
    <property type="match status" value="1"/>
</dbReference>
<organism evidence="6 7">
    <name type="scientific">Sphingobacterium athyrii</name>
    <dbReference type="NCBI Taxonomy" id="2152717"/>
    <lineage>
        <taxon>Bacteria</taxon>
        <taxon>Pseudomonadati</taxon>
        <taxon>Bacteroidota</taxon>
        <taxon>Sphingobacteriia</taxon>
        <taxon>Sphingobacteriales</taxon>
        <taxon>Sphingobacteriaceae</taxon>
        <taxon>Sphingobacterium</taxon>
    </lineage>
</organism>